<name>A0A4V1BZQ9_9BURK</name>
<reference evidence="1 2" key="1">
    <citation type="submission" date="2019-03" db="EMBL/GenBank/DDBJ databases">
        <title>Efficiently degradation of phenoxyalkanoic acid herbicides by Cupriavidus oxalaticus strain X32.</title>
        <authorList>
            <person name="Sheng X."/>
        </authorList>
    </citation>
    <scope>NUCLEOTIDE SEQUENCE [LARGE SCALE GENOMIC DNA]</scope>
    <source>
        <strain evidence="1 2">X32</strain>
        <plasmid evidence="1 2">unnamed4</plasmid>
    </source>
</reference>
<geneLocation type="plasmid" evidence="1">
    <name>unnamed4</name>
</geneLocation>
<protein>
    <recommendedName>
        <fullName evidence="3">IrrE N-terminal-like domain-containing protein</fullName>
    </recommendedName>
</protein>
<evidence type="ECO:0000313" key="1">
    <source>
        <dbReference type="EMBL" id="QBY56182.1"/>
    </source>
</evidence>
<dbReference type="OrthoDB" id="7605626at2"/>
<dbReference type="RefSeq" id="WP_135707347.1">
    <property type="nucleotide sequence ID" value="NZ_CP038639.1"/>
</dbReference>
<evidence type="ECO:0008006" key="3">
    <source>
        <dbReference type="Google" id="ProtNLM"/>
    </source>
</evidence>
<evidence type="ECO:0000313" key="2">
    <source>
        <dbReference type="Proteomes" id="UP000295294"/>
    </source>
</evidence>
<gene>
    <name evidence="1" type="ORF">E0W60_34555</name>
</gene>
<organism evidence="1 2">
    <name type="scientific">Cupriavidus oxalaticus</name>
    <dbReference type="NCBI Taxonomy" id="96344"/>
    <lineage>
        <taxon>Bacteria</taxon>
        <taxon>Pseudomonadati</taxon>
        <taxon>Pseudomonadota</taxon>
        <taxon>Betaproteobacteria</taxon>
        <taxon>Burkholderiales</taxon>
        <taxon>Burkholderiaceae</taxon>
        <taxon>Cupriavidus</taxon>
    </lineage>
</organism>
<dbReference type="AlphaFoldDB" id="A0A4V1BZQ9"/>
<dbReference type="Proteomes" id="UP000295294">
    <property type="component" value="Plasmid unnamed4"/>
</dbReference>
<accession>A0A4V1BZQ9</accession>
<sequence length="282" mass="31514">MEQPLLLPDDTASARSLLDQLVADSLLYRCGEEYKKLLTFVIRLRNFAPFNAMLLQVQKPGLMYAASAFDWHTRFQRRPKPDARPLLILWPFAPVALVYDVQDTTGNPLPDGVNVFSATGVMTSSRIAEFAHLLNKRSILVHWFDGGDGNAGYITSIKSPIAPDFVGQYRLGLNRNHTHAVTFATIAHEMAHLCLGHLGKDNKLKIPARRLLTLKERELEAESVAYIVCNRNGVTPNSERYLSAYLKNESDAQNMDTYQIMRAAGQVEALLALTASTSFDHL</sequence>
<proteinExistence type="predicted"/>
<dbReference type="KEGG" id="cox:E0W60_34555"/>
<dbReference type="EMBL" id="CP038639">
    <property type="protein sequence ID" value="QBY56182.1"/>
    <property type="molecule type" value="Genomic_DNA"/>
</dbReference>
<keyword evidence="1" id="KW-0614">Plasmid</keyword>